<protein>
    <submittedName>
        <fullName evidence="2">Uncharacterized protein</fullName>
    </submittedName>
</protein>
<organism evidence="1 2">
    <name type="scientific">Meloidogyne incognita</name>
    <name type="common">Southern root-knot nematode worm</name>
    <name type="synonym">Oxyuris incognita</name>
    <dbReference type="NCBI Taxonomy" id="6306"/>
    <lineage>
        <taxon>Eukaryota</taxon>
        <taxon>Metazoa</taxon>
        <taxon>Ecdysozoa</taxon>
        <taxon>Nematoda</taxon>
        <taxon>Chromadorea</taxon>
        <taxon>Rhabditida</taxon>
        <taxon>Tylenchina</taxon>
        <taxon>Tylenchomorpha</taxon>
        <taxon>Tylenchoidea</taxon>
        <taxon>Meloidogynidae</taxon>
        <taxon>Meloidogyninae</taxon>
        <taxon>Meloidogyne</taxon>
        <taxon>Meloidogyne incognita group</taxon>
    </lineage>
</organism>
<evidence type="ECO:0000313" key="1">
    <source>
        <dbReference type="Proteomes" id="UP000887563"/>
    </source>
</evidence>
<proteinExistence type="predicted"/>
<dbReference type="AlphaFoldDB" id="A0A914LJH6"/>
<reference evidence="2" key="1">
    <citation type="submission" date="2022-11" db="UniProtKB">
        <authorList>
            <consortium name="WormBaseParasite"/>
        </authorList>
    </citation>
    <scope>IDENTIFICATION</scope>
</reference>
<dbReference type="WBParaSite" id="Minc3s00570g14434">
    <property type="protein sequence ID" value="Minc3s00570g14434"/>
    <property type="gene ID" value="Minc3s00570g14434"/>
</dbReference>
<keyword evidence="1" id="KW-1185">Reference proteome</keyword>
<dbReference type="Proteomes" id="UP000887563">
    <property type="component" value="Unplaced"/>
</dbReference>
<evidence type="ECO:0000313" key="2">
    <source>
        <dbReference type="WBParaSite" id="Minc3s00570g14434"/>
    </source>
</evidence>
<accession>A0A914LJH6</accession>
<name>A0A914LJH6_MELIC</name>
<sequence length="60" mass="6965">MGQSLVWHYYCYSKHFKAEEFYHQRLPLPTAASCASQNRATSFPIVAPVKRLQVVHQQSK</sequence>